<keyword evidence="1" id="KW-0378">Hydrolase</keyword>
<dbReference type="STRING" id="1420917.AU15_09530"/>
<name>A0A1W6KEU1_9GAMM</name>
<organism evidence="1 2">
    <name type="scientific">Marinobacter salarius</name>
    <dbReference type="NCBI Taxonomy" id="1420917"/>
    <lineage>
        <taxon>Bacteria</taxon>
        <taxon>Pseudomonadati</taxon>
        <taxon>Pseudomonadota</taxon>
        <taxon>Gammaproteobacteria</taxon>
        <taxon>Pseudomonadales</taxon>
        <taxon>Marinobacteraceae</taxon>
        <taxon>Marinobacter</taxon>
    </lineage>
</organism>
<dbReference type="Pfam" id="PF13242">
    <property type="entry name" value="Hydrolase_like"/>
    <property type="match status" value="1"/>
</dbReference>
<dbReference type="EC" id="3.1.3.-" evidence="1"/>
<dbReference type="EMBL" id="CP020931">
    <property type="protein sequence ID" value="ARM85954.1"/>
    <property type="molecule type" value="Genomic_DNA"/>
</dbReference>
<accession>A0A1W6KEU1</accession>
<proteinExistence type="predicted"/>
<protein>
    <submittedName>
        <fullName evidence="1">Acid sugar phosphatase</fullName>
        <ecNumber evidence="1">3.1.3.-</ecNumber>
    </submittedName>
</protein>
<dbReference type="Pfam" id="PF13344">
    <property type="entry name" value="Hydrolase_6"/>
    <property type="match status" value="1"/>
</dbReference>
<dbReference type="PANTHER" id="PTHR19288:SF90">
    <property type="entry name" value="OS08G0542600 PROTEIN"/>
    <property type="match status" value="1"/>
</dbReference>
<sequence>MIDTHPTSFNGITPTPAWAFHQYEQIRRWLPAGLPTSEQPRPVTLENMAPLADRFQVYVFDAFGVLNAGPRAFPAAIQRFRELQRMGKHVQILSNAATASHAKLVEKYRRMGFDITPEQLISSRWLLEQSLSDRGREGLWGVIAPENSEPDTLPLDWQPVRPPVTEQLKRKLDSYDGLIMLSSEDWNEEMQAALEATLTERPRPLEIANPDLVAPRGDCLTLEPGFFAHRAREASGVQPQFYGKPYAPAFQAVLERFADVPPGQILMVGDTLHTDILGGQNAGMKTLLVTAEGSLQGMDIPRCIAQSGIAPDFIAPEI</sequence>
<dbReference type="RefSeq" id="WP_085681850.1">
    <property type="nucleotide sequence ID" value="NZ_CP020931.1"/>
</dbReference>
<dbReference type="InterPro" id="IPR023214">
    <property type="entry name" value="HAD_sf"/>
</dbReference>
<dbReference type="InterPro" id="IPR006357">
    <property type="entry name" value="HAD-SF_hydro_IIA"/>
</dbReference>
<evidence type="ECO:0000313" key="1">
    <source>
        <dbReference type="EMBL" id="ARM85954.1"/>
    </source>
</evidence>
<dbReference type="PANTHER" id="PTHR19288">
    <property type="entry name" value="4-NITROPHENYLPHOSPHATASE-RELATED"/>
    <property type="match status" value="1"/>
</dbReference>
<dbReference type="Proteomes" id="UP000193100">
    <property type="component" value="Chromosome"/>
</dbReference>
<dbReference type="SUPFAM" id="SSF56784">
    <property type="entry name" value="HAD-like"/>
    <property type="match status" value="1"/>
</dbReference>
<dbReference type="GeneID" id="77257850"/>
<dbReference type="AlphaFoldDB" id="A0A1W6KEU1"/>
<dbReference type="InterPro" id="IPR036412">
    <property type="entry name" value="HAD-like_sf"/>
</dbReference>
<dbReference type="Gene3D" id="3.40.50.1000">
    <property type="entry name" value="HAD superfamily/HAD-like"/>
    <property type="match status" value="2"/>
</dbReference>
<dbReference type="GO" id="GO:0005737">
    <property type="term" value="C:cytoplasm"/>
    <property type="evidence" value="ECO:0007669"/>
    <property type="project" value="TreeGrafter"/>
</dbReference>
<dbReference type="NCBIfam" id="TIGR01460">
    <property type="entry name" value="HAD-SF-IIA"/>
    <property type="match status" value="1"/>
</dbReference>
<gene>
    <name evidence="1" type="primary">yutF</name>
    <name evidence="1" type="ORF">MARSALSMR5_03934</name>
</gene>
<dbReference type="GO" id="GO:0016791">
    <property type="term" value="F:phosphatase activity"/>
    <property type="evidence" value="ECO:0007669"/>
    <property type="project" value="TreeGrafter"/>
</dbReference>
<reference evidence="1 2" key="1">
    <citation type="submission" date="2017-04" db="EMBL/GenBank/DDBJ databases">
        <title>Genome Sequence of Marinobacter salarius strain SMR5 Isolated from a culture of the Diatom Skeletonema marinoi.</title>
        <authorList>
            <person name="Topel M."/>
            <person name="Pinder M.I.M."/>
            <person name="Johansson O.N."/>
            <person name="Kourtchenko O."/>
            <person name="Godhe A."/>
            <person name="Clarke A.K."/>
        </authorList>
    </citation>
    <scope>NUCLEOTIDE SEQUENCE [LARGE SCALE GENOMIC DNA]</scope>
    <source>
        <strain evidence="1 2">SMR5</strain>
    </source>
</reference>
<evidence type="ECO:0000313" key="2">
    <source>
        <dbReference type="Proteomes" id="UP000193100"/>
    </source>
</evidence>